<dbReference type="InterPro" id="IPR016024">
    <property type="entry name" value="ARM-type_fold"/>
</dbReference>
<evidence type="ECO:0000259" key="7">
    <source>
        <dbReference type="Pfam" id="PF25781"/>
    </source>
</evidence>
<dbReference type="Pfam" id="PF12333">
    <property type="entry name" value="Ipi1_N"/>
    <property type="match status" value="1"/>
</dbReference>
<dbReference type="Gene3D" id="1.25.10.10">
    <property type="entry name" value="Leucine-rich Repeat Variant"/>
    <property type="match status" value="1"/>
</dbReference>
<evidence type="ECO:0008006" key="10">
    <source>
        <dbReference type="Google" id="ProtNLM"/>
    </source>
</evidence>
<evidence type="ECO:0000256" key="2">
    <source>
        <dbReference type="ARBA" id="ARBA00004642"/>
    </source>
</evidence>
<evidence type="ECO:0000256" key="5">
    <source>
        <dbReference type="SAM" id="MobiDB-lite"/>
    </source>
</evidence>
<dbReference type="SUPFAM" id="SSF48371">
    <property type="entry name" value="ARM repeat"/>
    <property type="match status" value="1"/>
</dbReference>
<feature type="compositionally biased region" description="Basic residues" evidence="5">
    <location>
        <begin position="14"/>
        <end position="23"/>
    </location>
</feature>
<evidence type="ECO:0000259" key="6">
    <source>
        <dbReference type="Pfam" id="PF12333"/>
    </source>
</evidence>
<gene>
    <name evidence="8" type="ORF">AAFF_G00307290</name>
</gene>
<dbReference type="AlphaFoldDB" id="A0AAD7R7V3"/>
<accession>A0AAD7R7V3</accession>
<dbReference type="EMBL" id="JAINUG010000445">
    <property type="protein sequence ID" value="KAJ8371549.1"/>
    <property type="molecule type" value="Genomic_DNA"/>
</dbReference>
<feature type="region of interest" description="Disordered" evidence="5">
    <location>
        <begin position="1"/>
        <end position="23"/>
    </location>
</feature>
<keyword evidence="4" id="KW-0539">Nucleus</keyword>
<dbReference type="GO" id="GO:0005730">
    <property type="term" value="C:nucleolus"/>
    <property type="evidence" value="ECO:0007669"/>
    <property type="project" value="UniProtKB-SubCell"/>
</dbReference>
<dbReference type="GO" id="GO:0071339">
    <property type="term" value="C:MLL1 complex"/>
    <property type="evidence" value="ECO:0007669"/>
    <property type="project" value="TreeGrafter"/>
</dbReference>
<name>A0AAD7R7V3_9TELE</name>
<evidence type="ECO:0000313" key="9">
    <source>
        <dbReference type="Proteomes" id="UP001221898"/>
    </source>
</evidence>
<dbReference type="InterPro" id="IPR024679">
    <property type="entry name" value="Ipi1_N"/>
</dbReference>
<dbReference type="PANTHER" id="PTHR16056:SF2">
    <property type="entry name" value="TESTIS-EXPRESSED PROTEIN 10"/>
    <property type="match status" value="1"/>
</dbReference>
<organism evidence="8 9">
    <name type="scientific">Aldrovandia affinis</name>
    <dbReference type="NCBI Taxonomy" id="143900"/>
    <lineage>
        <taxon>Eukaryota</taxon>
        <taxon>Metazoa</taxon>
        <taxon>Chordata</taxon>
        <taxon>Craniata</taxon>
        <taxon>Vertebrata</taxon>
        <taxon>Euteleostomi</taxon>
        <taxon>Actinopterygii</taxon>
        <taxon>Neopterygii</taxon>
        <taxon>Teleostei</taxon>
        <taxon>Notacanthiformes</taxon>
        <taxon>Halosauridae</taxon>
        <taxon>Aldrovandia</taxon>
    </lineage>
</organism>
<comment type="caution">
    <text evidence="8">The sequence shown here is derived from an EMBL/GenBank/DDBJ whole genome shotgun (WGS) entry which is preliminary data.</text>
</comment>
<dbReference type="InterPro" id="IPR057949">
    <property type="entry name" value="TPR_TEX10"/>
</dbReference>
<dbReference type="InterPro" id="IPR011989">
    <property type="entry name" value="ARM-like"/>
</dbReference>
<evidence type="ECO:0000256" key="3">
    <source>
        <dbReference type="ARBA" id="ARBA00006427"/>
    </source>
</evidence>
<feature type="domain" description="TEX10-like TPR repeats" evidence="7">
    <location>
        <begin position="552"/>
        <end position="698"/>
    </location>
</feature>
<proteinExistence type="inferred from homology"/>
<comment type="subcellular location">
    <subcellularLocation>
        <location evidence="1">Nucleus</location>
        <location evidence="1">Nucleolus</location>
    </subcellularLocation>
    <subcellularLocation>
        <location evidence="2">Nucleus</location>
        <location evidence="2">Nucleoplasm</location>
    </subcellularLocation>
</comment>
<sequence>MTKKRKRQDDFQKVKLKVGKRKPKADNATDVNFRTKGINLTEQLKTGTGPTTHRHLNIKDLLSQLHHYSGGVKQGALVGLRELLSLHPHLLDQHLSSVLSEVAAVFTDKDSTVRAAAVRLLRFLAQCVPSERVAPFFPLLSAHLTCAMTHIVEGIQEDALRVLDVLLEHYPALLSARCTVLLRNFLELISQRRLSRAGKGVEERKPGSWTLSTAPGRTVTAQQWRLTVLTRLGCFLQAVVEERPAEERGTFGDFLDGEEKGRGCVTPLELTWEEHAFRKGGVQVYENSGAQPAVPSSFRLRPVTEPGAGVTEGLVSVETVRGFAATLVPLLLEVWVEASTSEQGKTDSAHLLAPESMSLMYQVLTILQLLRRLTPERHQKDDLDAWFRSSYLNDFKHHFMKNFPYGLLEVAKHKKKGELKRTKQQAAAGGAGSVEPLALNVTLCQVMVSLSSRPQGGQDAEWLGPIRGFATETLSSGVRLSSRHLAALLEVVWRLVLTHRSRAVTEELLQAAQVQYQQRNLTLPVRMLLLRFFSRLYLQEHQAQPHIARSKVLSRWLAALPLQLAQLGSRNPHLSAQLLQTVQAAAAWKNRDLLHSLQTHACRLYDPQEGSVVLLPADSQQRLVELVYFLPLLPPELLSCLSRCCTAGRVSTSLAASLVRLVHIRSSLCSWSAGRQEVAVSDVDYFSFLFSTLTGESSCSHGNVCALLGLPVMLAWFSSEKLAALQHAGEDMVLPPSPLSPLSIYPTQQEQFNHHWLIVEEVCHCLETLGSRSQCFDVLQNAICKNLTGLQVVPDSTAAALLRVVSRLLDLSLLPNEILLRFLSDCCLSLLSLLEQEQGIPNNAEKSEAVRDVCLAALSGVPRLLRLVLQSLRVSDLCEEEFSQLAQTLSYLLRQSQLRNHMLANAALLQHIIQDLTRYCQGEAQEQWLTDLLYCYSVTLSTHRGNLGLRDIY</sequence>
<feature type="domain" description="Pre-rRNA-processing protein Ipi1 N-terminal" evidence="6">
    <location>
        <begin position="132"/>
        <end position="236"/>
    </location>
</feature>
<evidence type="ECO:0000256" key="1">
    <source>
        <dbReference type="ARBA" id="ARBA00004604"/>
    </source>
</evidence>
<reference evidence="8" key="1">
    <citation type="journal article" date="2023" name="Science">
        <title>Genome structures resolve the early diversification of teleost fishes.</title>
        <authorList>
            <person name="Parey E."/>
            <person name="Louis A."/>
            <person name="Montfort J."/>
            <person name="Bouchez O."/>
            <person name="Roques C."/>
            <person name="Iampietro C."/>
            <person name="Lluch J."/>
            <person name="Castinel A."/>
            <person name="Donnadieu C."/>
            <person name="Desvignes T."/>
            <person name="Floi Bucao C."/>
            <person name="Jouanno E."/>
            <person name="Wen M."/>
            <person name="Mejri S."/>
            <person name="Dirks R."/>
            <person name="Jansen H."/>
            <person name="Henkel C."/>
            <person name="Chen W.J."/>
            <person name="Zahm M."/>
            <person name="Cabau C."/>
            <person name="Klopp C."/>
            <person name="Thompson A.W."/>
            <person name="Robinson-Rechavi M."/>
            <person name="Braasch I."/>
            <person name="Lecointre G."/>
            <person name="Bobe J."/>
            <person name="Postlethwait J.H."/>
            <person name="Berthelot C."/>
            <person name="Roest Crollius H."/>
            <person name="Guiguen Y."/>
        </authorList>
    </citation>
    <scope>NUCLEOTIDE SEQUENCE</scope>
    <source>
        <strain evidence="8">NC1722</strain>
    </source>
</reference>
<dbReference type="Pfam" id="PF25781">
    <property type="entry name" value="TPR_TEX10"/>
    <property type="match status" value="2"/>
</dbReference>
<keyword evidence="9" id="KW-1185">Reference proteome</keyword>
<dbReference type="FunFam" id="1.25.10.10:FF:000164">
    <property type="entry name" value="Testis-expressed sequence 10 protein"/>
    <property type="match status" value="1"/>
</dbReference>
<feature type="domain" description="TEX10-like TPR repeats" evidence="7">
    <location>
        <begin position="714"/>
        <end position="941"/>
    </location>
</feature>
<evidence type="ECO:0000256" key="4">
    <source>
        <dbReference type="ARBA" id="ARBA00023242"/>
    </source>
</evidence>
<dbReference type="Proteomes" id="UP001221898">
    <property type="component" value="Unassembled WGS sequence"/>
</dbReference>
<dbReference type="PANTHER" id="PTHR16056">
    <property type="entry name" value="REGULATOR OF MICROTUBULE DYNAMICS PROTEIN"/>
    <property type="match status" value="1"/>
</dbReference>
<comment type="similarity">
    <text evidence="3">Belongs to the IPI1/TEX10 family.</text>
</comment>
<evidence type="ECO:0000313" key="8">
    <source>
        <dbReference type="EMBL" id="KAJ8371549.1"/>
    </source>
</evidence>
<protein>
    <recommendedName>
        <fullName evidence="10">Pre-rRNA-processing protein Ipi1 N-terminal domain-containing protein</fullName>
    </recommendedName>
</protein>